<keyword evidence="2" id="KW-1185">Reference proteome</keyword>
<gene>
    <name evidence="1" type="ORF">BDY19DRAFT_311746</name>
</gene>
<comment type="caution">
    <text evidence="1">The sequence shown here is derived from an EMBL/GenBank/DDBJ whole genome shotgun (WGS) entry which is preliminary data.</text>
</comment>
<reference evidence="1" key="1">
    <citation type="journal article" date="2021" name="Environ. Microbiol.">
        <title>Gene family expansions and transcriptome signatures uncover fungal adaptations to wood decay.</title>
        <authorList>
            <person name="Hage H."/>
            <person name="Miyauchi S."/>
            <person name="Viragh M."/>
            <person name="Drula E."/>
            <person name="Min B."/>
            <person name="Chaduli D."/>
            <person name="Navarro D."/>
            <person name="Favel A."/>
            <person name="Norest M."/>
            <person name="Lesage-Meessen L."/>
            <person name="Balint B."/>
            <person name="Merenyi Z."/>
            <person name="de Eugenio L."/>
            <person name="Morin E."/>
            <person name="Martinez A.T."/>
            <person name="Baldrian P."/>
            <person name="Stursova M."/>
            <person name="Martinez M.J."/>
            <person name="Novotny C."/>
            <person name="Magnuson J.K."/>
            <person name="Spatafora J.W."/>
            <person name="Maurice S."/>
            <person name="Pangilinan J."/>
            <person name="Andreopoulos W."/>
            <person name="LaButti K."/>
            <person name="Hundley H."/>
            <person name="Na H."/>
            <person name="Kuo A."/>
            <person name="Barry K."/>
            <person name="Lipzen A."/>
            <person name="Henrissat B."/>
            <person name="Riley R."/>
            <person name="Ahrendt S."/>
            <person name="Nagy L.G."/>
            <person name="Grigoriev I.V."/>
            <person name="Martin F."/>
            <person name="Rosso M.N."/>
        </authorList>
    </citation>
    <scope>NUCLEOTIDE SEQUENCE</scope>
    <source>
        <strain evidence="1">CBS 384.51</strain>
    </source>
</reference>
<protein>
    <submittedName>
        <fullName evidence="1">Uncharacterized protein</fullName>
    </submittedName>
</protein>
<proteinExistence type="predicted"/>
<dbReference type="EMBL" id="MU274919">
    <property type="protein sequence ID" value="KAI0087244.1"/>
    <property type="molecule type" value="Genomic_DNA"/>
</dbReference>
<accession>A0ACB8TZ28</accession>
<evidence type="ECO:0000313" key="1">
    <source>
        <dbReference type="EMBL" id="KAI0087244.1"/>
    </source>
</evidence>
<sequence>MAAIFQIPYLNIAATDDHDPFCRALSQKAAGGGRAETNSMDSRHCIHAIFVNRAFTIERCRRRPPPPPYMSSYAIRPSSSSSSSPSAMLSTNIMSTHSRHFPSASSFIGSSVVESYLDHNHLRRLAEGVLDIPESEDRFFTLTKPADTTILPLPRFLSDIYVLRWANPTRIGGGSGAAYSLDVVAGEQGRARTRHLYITYMDEAGPSRCRVALAKAIQQLGPILYTAEEDARRSRTVHEVRHGEIWPPGPHLLNSMDMDVDMELGMGAIPVPAAA</sequence>
<dbReference type="Proteomes" id="UP001055072">
    <property type="component" value="Unassembled WGS sequence"/>
</dbReference>
<name>A0ACB8TZ28_9APHY</name>
<organism evidence="1 2">
    <name type="scientific">Irpex rosettiformis</name>
    <dbReference type="NCBI Taxonomy" id="378272"/>
    <lineage>
        <taxon>Eukaryota</taxon>
        <taxon>Fungi</taxon>
        <taxon>Dikarya</taxon>
        <taxon>Basidiomycota</taxon>
        <taxon>Agaricomycotina</taxon>
        <taxon>Agaricomycetes</taxon>
        <taxon>Polyporales</taxon>
        <taxon>Irpicaceae</taxon>
        <taxon>Irpex</taxon>
    </lineage>
</organism>
<evidence type="ECO:0000313" key="2">
    <source>
        <dbReference type="Proteomes" id="UP001055072"/>
    </source>
</evidence>